<sequence length="278" mass="29524">VGNADLPSGIQLCHEAFGDTADPALLLVHGLGSQLLLWEEGFCQGLAATGFHVIRYDQRDSGLSTVLDEGTAYSLSDMAADAVGLLDHLGEGDAHVVGLSLGGMVAQVLAAEHPGRCRSLVSMASSTGDRRFGRPTDTALEALVAPAPEDPVLAVEKDLADRRLWASVWHDDDHARAVFAAYADRKVQSRSAWERQARASFEQGSREDLLATIEVPTLVLHGTADTLITLGGGRRTAEVIPGAELVVVEGWGHDMAPGAWPQLIDAISTHCHRVDGTN</sequence>
<feature type="non-terminal residue" evidence="2">
    <location>
        <position position="1"/>
    </location>
</feature>
<dbReference type="AlphaFoldDB" id="A0A381SA97"/>
<name>A0A381SA97_9ZZZZ</name>
<dbReference type="PRINTS" id="PR00111">
    <property type="entry name" value="ABHYDROLASE"/>
</dbReference>
<dbReference type="EMBL" id="UINC01002566">
    <property type="protein sequence ID" value="SUZ98043.1"/>
    <property type="molecule type" value="Genomic_DNA"/>
</dbReference>
<dbReference type="GO" id="GO:0004806">
    <property type="term" value="F:triacylglycerol lipase activity"/>
    <property type="evidence" value="ECO:0007669"/>
    <property type="project" value="TreeGrafter"/>
</dbReference>
<proteinExistence type="predicted"/>
<dbReference type="InterPro" id="IPR029058">
    <property type="entry name" value="AB_hydrolase_fold"/>
</dbReference>
<evidence type="ECO:0000313" key="2">
    <source>
        <dbReference type="EMBL" id="SUZ98043.1"/>
    </source>
</evidence>
<dbReference type="Pfam" id="PF00561">
    <property type="entry name" value="Abhydrolase_1"/>
    <property type="match status" value="1"/>
</dbReference>
<organism evidence="2">
    <name type="scientific">marine metagenome</name>
    <dbReference type="NCBI Taxonomy" id="408172"/>
    <lineage>
        <taxon>unclassified sequences</taxon>
        <taxon>metagenomes</taxon>
        <taxon>ecological metagenomes</taxon>
    </lineage>
</organism>
<dbReference type="Gene3D" id="3.40.50.1820">
    <property type="entry name" value="alpha/beta hydrolase"/>
    <property type="match status" value="1"/>
</dbReference>
<accession>A0A381SA97</accession>
<feature type="domain" description="AB hydrolase-1" evidence="1">
    <location>
        <begin position="23"/>
        <end position="254"/>
    </location>
</feature>
<dbReference type="GO" id="GO:0046503">
    <property type="term" value="P:glycerolipid catabolic process"/>
    <property type="evidence" value="ECO:0007669"/>
    <property type="project" value="TreeGrafter"/>
</dbReference>
<dbReference type="InterPro" id="IPR000073">
    <property type="entry name" value="AB_hydrolase_1"/>
</dbReference>
<dbReference type="InterPro" id="IPR050471">
    <property type="entry name" value="AB_hydrolase"/>
</dbReference>
<evidence type="ECO:0000259" key="1">
    <source>
        <dbReference type="Pfam" id="PF00561"/>
    </source>
</evidence>
<gene>
    <name evidence="2" type="ORF">METZ01_LOCUS50897</name>
</gene>
<dbReference type="PANTHER" id="PTHR43433:SF5">
    <property type="entry name" value="AB HYDROLASE-1 DOMAIN-CONTAINING PROTEIN"/>
    <property type="match status" value="1"/>
</dbReference>
<dbReference type="SUPFAM" id="SSF53474">
    <property type="entry name" value="alpha/beta-Hydrolases"/>
    <property type="match status" value="1"/>
</dbReference>
<dbReference type="PANTHER" id="PTHR43433">
    <property type="entry name" value="HYDROLASE, ALPHA/BETA FOLD FAMILY PROTEIN"/>
    <property type="match status" value="1"/>
</dbReference>
<reference evidence="2" key="1">
    <citation type="submission" date="2018-05" db="EMBL/GenBank/DDBJ databases">
        <authorList>
            <person name="Lanie J.A."/>
            <person name="Ng W.-L."/>
            <person name="Kazmierczak K.M."/>
            <person name="Andrzejewski T.M."/>
            <person name="Davidsen T.M."/>
            <person name="Wayne K.J."/>
            <person name="Tettelin H."/>
            <person name="Glass J.I."/>
            <person name="Rusch D."/>
            <person name="Podicherti R."/>
            <person name="Tsui H.-C.T."/>
            <person name="Winkler M.E."/>
        </authorList>
    </citation>
    <scope>NUCLEOTIDE SEQUENCE</scope>
</reference>
<protein>
    <recommendedName>
        <fullName evidence="1">AB hydrolase-1 domain-containing protein</fullName>
    </recommendedName>
</protein>